<proteinExistence type="predicted"/>
<evidence type="ECO:0000259" key="6">
    <source>
        <dbReference type="PROSITE" id="PS50887"/>
    </source>
</evidence>
<dbReference type="InterPro" id="IPR029787">
    <property type="entry name" value="Nucleotide_cyclase"/>
</dbReference>
<dbReference type="SMART" id="SM00052">
    <property type="entry name" value="EAL"/>
    <property type="match status" value="1"/>
</dbReference>
<dbReference type="SMART" id="SM00304">
    <property type="entry name" value="HAMP"/>
    <property type="match status" value="1"/>
</dbReference>
<evidence type="ECO:0000259" key="4">
    <source>
        <dbReference type="PROSITE" id="PS50883"/>
    </source>
</evidence>
<dbReference type="InterPro" id="IPR003660">
    <property type="entry name" value="HAMP_dom"/>
</dbReference>
<dbReference type="CDD" id="cd01949">
    <property type="entry name" value="GGDEF"/>
    <property type="match status" value="1"/>
</dbReference>
<dbReference type="InterPro" id="IPR001633">
    <property type="entry name" value="EAL_dom"/>
</dbReference>
<accession>A0ABV8R2V9</accession>
<evidence type="ECO:0000256" key="1">
    <source>
        <dbReference type="ARBA" id="ARBA00022692"/>
    </source>
</evidence>
<keyword evidence="1" id="KW-0812">Transmembrane</keyword>
<reference evidence="8" key="1">
    <citation type="journal article" date="2019" name="Int. J. Syst. Evol. Microbiol.">
        <title>The Global Catalogue of Microorganisms (GCM) 10K type strain sequencing project: providing services to taxonomists for standard genome sequencing and annotation.</title>
        <authorList>
            <consortium name="The Broad Institute Genomics Platform"/>
            <consortium name="The Broad Institute Genome Sequencing Center for Infectious Disease"/>
            <person name="Wu L."/>
            <person name="Ma J."/>
        </authorList>
    </citation>
    <scope>NUCLEOTIDE SEQUENCE [LARGE SCALE GENOMIC DNA]</scope>
    <source>
        <strain evidence="8">CGMCC 1.10698</strain>
    </source>
</reference>
<dbReference type="Gene3D" id="3.20.20.450">
    <property type="entry name" value="EAL domain"/>
    <property type="match status" value="1"/>
</dbReference>
<dbReference type="InterPro" id="IPR035919">
    <property type="entry name" value="EAL_sf"/>
</dbReference>
<keyword evidence="2" id="KW-1133">Transmembrane helix</keyword>
<keyword evidence="8" id="KW-1185">Reference proteome</keyword>
<dbReference type="SMART" id="SM00267">
    <property type="entry name" value="GGDEF"/>
    <property type="match status" value="1"/>
</dbReference>
<dbReference type="Gene3D" id="3.30.70.270">
    <property type="match status" value="1"/>
</dbReference>
<comment type="caution">
    <text evidence="7">The sequence shown here is derived from an EMBL/GenBank/DDBJ whole genome shotgun (WGS) entry which is preliminary data.</text>
</comment>
<dbReference type="PANTHER" id="PTHR44757">
    <property type="entry name" value="DIGUANYLATE CYCLASE DGCP"/>
    <property type="match status" value="1"/>
</dbReference>
<dbReference type="PROSITE" id="PS50883">
    <property type="entry name" value="EAL"/>
    <property type="match status" value="1"/>
</dbReference>
<dbReference type="SUPFAM" id="SSF55073">
    <property type="entry name" value="Nucleotide cyclase"/>
    <property type="match status" value="1"/>
</dbReference>
<name>A0ABV8R2V9_9MICC</name>
<dbReference type="EMBL" id="JBHSCQ010000022">
    <property type="protein sequence ID" value="MFC4266796.1"/>
    <property type="molecule type" value="Genomic_DNA"/>
</dbReference>
<dbReference type="PANTHER" id="PTHR44757:SF2">
    <property type="entry name" value="BIOFILM ARCHITECTURE MAINTENANCE PROTEIN MBAA"/>
    <property type="match status" value="1"/>
</dbReference>
<dbReference type="Proteomes" id="UP001595773">
    <property type="component" value="Unassembled WGS sequence"/>
</dbReference>
<protein>
    <submittedName>
        <fullName evidence="7">EAL domain-containing protein</fullName>
    </submittedName>
</protein>
<dbReference type="NCBIfam" id="TIGR00254">
    <property type="entry name" value="GGDEF"/>
    <property type="match status" value="1"/>
</dbReference>
<dbReference type="CDD" id="cd01948">
    <property type="entry name" value="EAL"/>
    <property type="match status" value="1"/>
</dbReference>
<evidence type="ECO:0000313" key="7">
    <source>
        <dbReference type="EMBL" id="MFC4266796.1"/>
    </source>
</evidence>
<dbReference type="Pfam" id="PF00990">
    <property type="entry name" value="GGDEF"/>
    <property type="match status" value="1"/>
</dbReference>
<dbReference type="InterPro" id="IPR052155">
    <property type="entry name" value="Biofilm_reg_signaling"/>
</dbReference>
<dbReference type="PROSITE" id="PS50885">
    <property type="entry name" value="HAMP"/>
    <property type="match status" value="1"/>
</dbReference>
<dbReference type="Pfam" id="PF00563">
    <property type="entry name" value="EAL"/>
    <property type="match status" value="1"/>
</dbReference>
<evidence type="ECO:0000259" key="5">
    <source>
        <dbReference type="PROSITE" id="PS50885"/>
    </source>
</evidence>
<dbReference type="RefSeq" id="WP_230065972.1">
    <property type="nucleotide sequence ID" value="NZ_BAABLL010000010.1"/>
</dbReference>
<gene>
    <name evidence="7" type="ORF">ACFOW9_14395</name>
</gene>
<sequence>MMGLSNSSDPSPEQVNGWDHSSMSTDLLDSRLNDLVDGIVKIAGGDLTTRLPVSDARDQLDAVIVGFNSMAAELLTAQGELETRVKNRTAMLMEAFRKMELMALTDPLTQLRNRTALETALESSLATAGSRGAPALLLLDLDSFKGINDTLGHGAGDAVLKIVAERLRASVRKEDTVARLGGDEFAIVLQNTSASNARKVGEEIVAALARPATVEETEISVAVSIGIAIPKQDDSAVDLILYADTAMYAAKNEANASVVLFSRDLLNSRQVRSVLAAELQAAISNDEMVLYYQPVVALKTGELVGVEALVRWQHPRRGLLMPDEFIDLAEEIGAMAPLAVWVLQTALAQLRRWRETVVLDPRFSVQVNISATQLQRPELLDDVQRILSEEGIEPANLVLEITEYSMVTGNEWDLYSFRGLRQLGVGLAIDDFGTGYSSISYLRTLPVDGVKLDKSLLSSDIAAPAEREFIAAILQLVKSCSLAATFEGIETGEQAAMLAALGCDSGQGYYFSRPVPAPGINAALVASLLEVPWRAAWPSVPETPFPPSSKA</sequence>
<dbReference type="InterPro" id="IPR043128">
    <property type="entry name" value="Rev_trsase/Diguanyl_cyclase"/>
</dbReference>
<evidence type="ECO:0000313" key="8">
    <source>
        <dbReference type="Proteomes" id="UP001595773"/>
    </source>
</evidence>
<dbReference type="SUPFAM" id="SSF141868">
    <property type="entry name" value="EAL domain-like"/>
    <property type="match status" value="1"/>
</dbReference>
<dbReference type="CDD" id="cd06225">
    <property type="entry name" value="HAMP"/>
    <property type="match status" value="1"/>
</dbReference>
<keyword evidence="2" id="KW-0472">Membrane</keyword>
<feature type="domain" description="GGDEF" evidence="6">
    <location>
        <begin position="132"/>
        <end position="263"/>
    </location>
</feature>
<feature type="domain" description="HAMP" evidence="5">
    <location>
        <begin position="26"/>
        <end position="79"/>
    </location>
</feature>
<dbReference type="InterPro" id="IPR000160">
    <property type="entry name" value="GGDEF_dom"/>
</dbReference>
<feature type="domain" description="EAL" evidence="4">
    <location>
        <begin position="272"/>
        <end position="528"/>
    </location>
</feature>
<organism evidence="7 8">
    <name type="scientific">Arthrobacter cryoconiti</name>
    <dbReference type="NCBI Taxonomy" id="748907"/>
    <lineage>
        <taxon>Bacteria</taxon>
        <taxon>Bacillati</taxon>
        <taxon>Actinomycetota</taxon>
        <taxon>Actinomycetes</taxon>
        <taxon>Micrococcales</taxon>
        <taxon>Micrococcaceae</taxon>
        <taxon>Arthrobacter</taxon>
    </lineage>
</organism>
<evidence type="ECO:0000256" key="3">
    <source>
        <dbReference type="SAM" id="MobiDB-lite"/>
    </source>
</evidence>
<dbReference type="PROSITE" id="PS50887">
    <property type="entry name" value="GGDEF"/>
    <property type="match status" value="1"/>
</dbReference>
<evidence type="ECO:0000256" key="2">
    <source>
        <dbReference type="ARBA" id="ARBA00022989"/>
    </source>
</evidence>
<feature type="region of interest" description="Disordered" evidence="3">
    <location>
        <begin position="1"/>
        <end position="22"/>
    </location>
</feature>
<dbReference type="Pfam" id="PF00672">
    <property type="entry name" value="HAMP"/>
    <property type="match status" value="1"/>
</dbReference>